<gene>
    <name evidence="3" type="ORF">FRX48_03445</name>
</gene>
<dbReference type="Pfam" id="PF01177">
    <property type="entry name" value="Asp_Glu_race"/>
    <property type="match status" value="1"/>
</dbReference>
<proteinExistence type="inferred from homology"/>
<dbReference type="Proteomes" id="UP000324767">
    <property type="component" value="Unassembled WGS sequence"/>
</dbReference>
<sequence>MAPIRILIINPNSSSAMTEALKPVVEGLGFGDLKNHDAFLIACYSAHPLVPLLRAHQPPPTKPVLGIFEASVSASLLCLGANESFGIVSTGKVWEGLLTRAVGAFLGGKDGDGEGEEEEAKGKWRRFAGVETTGLSAGELHEAPREEVRRRVKEAAARLVAGPQAGGRDARAEKEGDGDAVGVKHGARGVEGKAEVGGERKVTAVCLGCAGMVGMEAWVREAVGEALGTGAEDVRVVDGVKVGVGMLVAL</sequence>
<feature type="compositionally biased region" description="Basic and acidic residues" evidence="2">
    <location>
        <begin position="168"/>
        <end position="177"/>
    </location>
</feature>
<comment type="caution">
    <text evidence="3">The sequence shown here is derived from an EMBL/GenBank/DDBJ whole genome shotgun (WGS) entry which is preliminary data.</text>
</comment>
<comment type="similarity">
    <text evidence="1">Belongs to the HyuE racemase family.</text>
</comment>
<evidence type="ECO:0000313" key="4">
    <source>
        <dbReference type="Proteomes" id="UP000324767"/>
    </source>
</evidence>
<dbReference type="Gene3D" id="3.40.50.12500">
    <property type="match status" value="1"/>
</dbReference>
<evidence type="ECO:0000256" key="2">
    <source>
        <dbReference type="SAM" id="MobiDB-lite"/>
    </source>
</evidence>
<dbReference type="GO" id="GO:0047661">
    <property type="term" value="F:amino-acid racemase activity"/>
    <property type="evidence" value="ECO:0007669"/>
    <property type="project" value="InterPro"/>
</dbReference>
<evidence type="ECO:0000313" key="3">
    <source>
        <dbReference type="EMBL" id="KAA6412454.1"/>
    </source>
</evidence>
<dbReference type="OrthoDB" id="412018at2759"/>
<dbReference type="InterPro" id="IPR052186">
    <property type="entry name" value="Hydantoin_racemase-like"/>
</dbReference>
<dbReference type="InterPro" id="IPR015942">
    <property type="entry name" value="Asp/Glu/hydantoin_racemase"/>
</dbReference>
<dbReference type="EMBL" id="VXIT01000005">
    <property type="protein sequence ID" value="KAA6412454.1"/>
    <property type="molecule type" value="Genomic_DNA"/>
</dbReference>
<protein>
    <recommendedName>
        <fullName evidence="5">Hydantoin racemase</fullName>
    </recommendedName>
</protein>
<feature type="region of interest" description="Disordered" evidence="2">
    <location>
        <begin position="163"/>
        <end position="184"/>
    </location>
</feature>
<evidence type="ECO:0000256" key="1">
    <source>
        <dbReference type="ARBA" id="ARBA00038414"/>
    </source>
</evidence>
<dbReference type="PANTHER" id="PTHR28047:SF5">
    <property type="entry name" value="PROTEIN DCG1"/>
    <property type="match status" value="1"/>
</dbReference>
<evidence type="ECO:0008006" key="5">
    <source>
        <dbReference type="Google" id="ProtNLM"/>
    </source>
</evidence>
<dbReference type="PANTHER" id="PTHR28047">
    <property type="entry name" value="PROTEIN DCG1"/>
    <property type="match status" value="1"/>
</dbReference>
<dbReference type="AlphaFoldDB" id="A0A5M8PSP8"/>
<dbReference type="InterPro" id="IPR053714">
    <property type="entry name" value="Iso_Racemase_Enz_sf"/>
</dbReference>
<name>A0A5M8PSP8_9LECA</name>
<organism evidence="3 4">
    <name type="scientific">Lasallia pustulata</name>
    <dbReference type="NCBI Taxonomy" id="136370"/>
    <lineage>
        <taxon>Eukaryota</taxon>
        <taxon>Fungi</taxon>
        <taxon>Dikarya</taxon>
        <taxon>Ascomycota</taxon>
        <taxon>Pezizomycotina</taxon>
        <taxon>Lecanoromycetes</taxon>
        <taxon>OSLEUM clade</taxon>
        <taxon>Umbilicariomycetidae</taxon>
        <taxon>Umbilicariales</taxon>
        <taxon>Umbilicariaceae</taxon>
        <taxon>Lasallia</taxon>
    </lineage>
</organism>
<accession>A0A5M8PSP8</accession>
<reference evidence="3 4" key="1">
    <citation type="submission" date="2019-09" db="EMBL/GenBank/DDBJ databases">
        <title>The hologenome of the rock-dwelling lichen Lasallia pustulata.</title>
        <authorList>
            <person name="Greshake Tzovaras B."/>
            <person name="Segers F."/>
            <person name="Bicker A."/>
            <person name="Dal Grande F."/>
            <person name="Otte J."/>
            <person name="Hankeln T."/>
            <person name="Schmitt I."/>
            <person name="Ebersberger I."/>
        </authorList>
    </citation>
    <scope>NUCLEOTIDE SEQUENCE [LARGE SCALE GENOMIC DNA]</scope>
    <source>
        <strain evidence="3">A1-1</strain>
    </source>
</reference>